<accession>A0A559KAM8</accession>
<dbReference type="InterPro" id="IPR008844">
    <property type="entry name" value="Spore_GerAC-like"/>
</dbReference>
<dbReference type="Pfam" id="PF25198">
    <property type="entry name" value="Spore_GerAC_N"/>
    <property type="match status" value="1"/>
</dbReference>
<dbReference type="Gene3D" id="6.20.190.10">
    <property type="entry name" value="Nutrient germinant receptor protein C, domain 1"/>
    <property type="match status" value="1"/>
</dbReference>
<feature type="domain" description="Spore germination protein N-terminal" evidence="9">
    <location>
        <begin position="22"/>
        <end position="195"/>
    </location>
</feature>
<sequence length="392" mass="44124">MKKKLSLVITLLTCLMISGCWDRMEINDLALVTALAFDTAGNNQVQISAQIFIPKSQKGSSGEGGGGGERQTLVRAEKGEDTADALAKLQAKIPRKLFWGQCKAFIFSEGFAKKGIREQFDFLVRHPQPRERAFIFVSEGMASEALKVLPPLERTSATALRKLAKNKTGIGTTMEQVSMMLKGESQSAIIPLIKILQPEETMKSYETIPYIFGTAIFKKDRMVAEISDKVTRGVMWIRNEIEEYTSTFKLNDGKEKVSLNPVKASVKLIPSIEGDHWIITVKVKTEGDIVQNGSMLNPMKPEAFNKIEKAFKEDVRERIELALHVVQQEVKVDVLGFAKEFHEKYPKEWEKVKNHWADLFPKVEVRTEIEARILRPGLTNYPGGVPKEEVEQ</sequence>
<keyword evidence="11" id="KW-1185">Reference proteome</keyword>
<evidence type="ECO:0000256" key="2">
    <source>
        <dbReference type="ARBA" id="ARBA00007886"/>
    </source>
</evidence>
<feature type="domain" description="Spore germination GerAC-like C-terminal" evidence="8">
    <location>
        <begin position="213"/>
        <end position="377"/>
    </location>
</feature>
<keyword evidence="7" id="KW-0449">Lipoprotein</keyword>
<dbReference type="PROSITE" id="PS51257">
    <property type="entry name" value="PROKAR_LIPOPROTEIN"/>
    <property type="match status" value="1"/>
</dbReference>
<evidence type="ECO:0000259" key="8">
    <source>
        <dbReference type="Pfam" id="PF05504"/>
    </source>
</evidence>
<name>A0A559KAM8_9BACL</name>
<keyword evidence="5" id="KW-0472">Membrane</keyword>
<dbReference type="EMBL" id="VNJI01000016">
    <property type="protein sequence ID" value="TVY09190.1"/>
    <property type="molecule type" value="Genomic_DNA"/>
</dbReference>
<evidence type="ECO:0000256" key="5">
    <source>
        <dbReference type="ARBA" id="ARBA00023136"/>
    </source>
</evidence>
<dbReference type="Gene3D" id="3.30.300.210">
    <property type="entry name" value="Nutrient germinant receptor protein C, domain 3"/>
    <property type="match status" value="1"/>
</dbReference>
<comment type="caution">
    <text evidence="10">The sequence shown here is derived from an EMBL/GenBank/DDBJ whole genome shotgun (WGS) entry which is preliminary data.</text>
</comment>
<dbReference type="InterPro" id="IPR046953">
    <property type="entry name" value="Spore_GerAC-like_C"/>
</dbReference>
<evidence type="ECO:0000256" key="1">
    <source>
        <dbReference type="ARBA" id="ARBA00004635"/>
    </source>
</evidence>
<organism evidence="10 11">
    <name type="scientific">Paenibacillus cremeus</name>
    <dbReference type="NCBI Taxonomy" id="2163881"/>
    <lineage>
        <taxon>Bacteria</taxon>
        <taxon>Bacillati</taxon>
        <taxon>Bacillota</taxon>
        <taxon>Bacilli</taxon>
        <taxon>Bacillales</taxon>
        <taxon>Paenibacillaceae</taxon>
        <taxon>Paenibacillus</taxon>
    </lineage>
</organism>
<evidence type="ECO:0000259" key="9">
    <source>
        <dbReference type="Pfam" id="PF25198"/>
    </source>
</evidence>
<keyword evidence="3" id="KW-0309">Germination</keyword>
<evidence type="ECO:0000256" key="6">
    <source>
        <dbReference type="ARBA" id="ARBA00023139"/>
    </source>
</evidence>
<dbReference type="GO" id="GO:0016020">
    <property type="term" value="C:membrane"/>
    <property type="evidence" value="ECO:0007669"/>
    <property type="project" value="UniProtKB-SubCell"/>
</dbReference>
<comment type="subcellular location">
    <subcellularLocation>
        <location evidence="1">Membrane</location>
        <topology evidence="1">Lipid-anchor</topology>
    </subcellularLocation>
</comment>
<gene>
    <name evidence="10" type="ORF">FPZ49_14705</name>
</gene>
<evidence type="ECO:0000313" key="11">
    <source>
        <dbReference type="Proteomes" id="UP000317036"/>
    </source>
</evidence>
<dbReference type="Proteomes" id="UP000317036">
    <property type="component" value="Unassembled WGS sequence"/>
</dbReference>
<dbReference type="AlphaFoldDB" id="A0A559KAM8"/>
<protein>
    <submittedName>
        <fullName evidence="10">Ger(X)C family spore germination protein</fullName>
    </submittedName>
</protein>
<dbReference type="InterPro" id="IPR057336">
    <property type="entry name" value="GerAC_N"/>
</dbReference>
<keyword evidence="6" id="KW-0564">Palmitate</keyword>
<dbReference type="Pfam" id="PF05504">
    <property type="entry name" value="Spore_GerAC"/>
    <property type="match status" value="1"/>
</dbReference>
<proteinExistence type="inferred from homology"/>
<keyword evidence="4" id="KW-0732">Signal</keyword>
<dbReference type="PANTHER" id="PTHR35789:SF1">
    <property type="entry name" value="SPORE GERMINATION PROTEIN B3"/>
    <property type="match status" value="1"/>
</dbReference>
<evidence type="ECO:0000313" key="10">
    <source>
        <dbReference type="EMBL" id="TVY09190.1"/>
    </source>
</evidence>
<dbReference type="PANTHER" id="PTHR35789">
    <property type="entry name" value="SPORE GERMINATION PROTEIN B3"/>
    <property type="match status" value="1"/>
</dbReference>
<comment type="similarity">
    <text evidence="2">Belongs to the GerABKC lipoprotein family.</text>
</comment>
<reference evidence="10 11" key="1">
    <citation type="submission" date="2019-07" db="EMBL/GenBank/DDBJ databases">
        <authorList>
            <person name="Kim J."/>
        </authorList>
    </citation>
    <scope>NUCLEOTIDE SEQUENCE [LARGE SCALE GENOMIC DNA]</scope>
    <source>
        <strain evidence="10 11">JC52</strain>
    </source>
</reference>
<dbReference type="OrthoDB" id="9816067at2"/>
<dbReference type="RefSeq" id="WP_144847912.1">
    <property type="nucleotide sequence ID" value="NZ_VNJI01000016.1"/>
</dbReference>
<dbReference type="InterPro" id="IPR038501">
    <property type="entry name" value="Spore_GerAC_C_sf"/>
</dbReference>
<dbReference type="NCBIfam" id="TIGR02887">
    <property type="entry name" value="spore_ger_x_C"/>
    <property type="match status" value="1"/>
</dbReference>
<evidence type="ECO:0000256" key="4">
    <source>
        <dbReference type="ARBA" id="ARBA00022729"/>
    </source>
</evidence>
<evidence type="ECO:0000256" key="3">
    <source>
        <dbReference type="ARBA" id="ARBA00022544"/>
    </source>
</evidence>
<dbReference type="GO" id="GO:0009847">
    <property type="term" value="P:spore germination"/>
    <property type="evidence" value="ECO:0007669"/>
    <property type="project" value="InterPro"/>
</dbReference>
<evidence type="ECO:0000256" key="7">
    <source>
        <dbReference type="ARBA" id="ARBA00023288"/>
    </source>
</evidence>